<dbReference type="RefSeq" id="WP_025075863.1">
    <property type="nucleotide sequence ID" value="NZ_FQVD01000051.1"/>
</dbReference>
<dbReference type="STRING" id="871325.SAMN05444349_15115"/>
<proteinExistence type="predicted"/>
<dbReference type="AlphaFoldDB" id="A0A1M5FW03"/>
<name>A0A1M5FW03_9BACE</name>
<dbReference type="OrthoDB" id="675004at2"/>
<dbReference type="EMBL" id="FQVD01000051">
    <property type="protein sequence ID" value="SHF95715.1"/>
    <property type="molecule type" value="Genomic_DNA"/>
</dbReference>
<dbReference type="InterPro" id="IPR009081">
    <property type="entry name" value="PP-bd_ACP"/>
</dbReference>
<sequence>MEFKDFIERLAEAVEIESVENLMPETEFRELDDWSSLSVMLLIAFFDEEFEKEISSSAIKECITIQDLYNLAIA</sequence>
<evidence type="ECO:0000259" key="1">
    <source>
        <dbReference type="Pfam" id="PF00550"/>
    </source>
</evidence>
<dbReference type="SUPFAM" id="SSF47336">
    <property type="entry name" value="ACP-like"/>
    <property type="match status" value="1"/>
</dbReference>
<protein>
    <submittedName>
        <fullName evidence="2">Phosphopantetheine attachment site</fullName>
    </submittedName>
</protein>
<reference evidence="2 3" key="1">
    <citation type="submission" date="2016-11" db="EMBL/GenBank/DDBJ databases">
        <authorList>
            <person name="Jaros S."/>
            <person name="Januszkiewicz K."/>
            <person name="Wedrychowicz H."/>
        </authorList>
    </citation>
    <scope>NUCLEOTIDE SEQUENCE [LARGE SCALE GENOMIC DNA]</scope>
    <source>
        <strain evidence="2 3">DSM 26883</strain>
    </source>
</reference>
<organism evidence="2 3">
    <name type="scientific">Bacteroides faecichinchillae</name>
    <dbReference type="NCBI Taxonomy" id="871325"/>
    <lineage>
        <taxon>Bacteria</taxon>
        <taxon>Pseudomonadati</taxon>
        <taxon>Bacteroidota</taxon>
        <taxon>Bacteroidia</taxon>
        <taxon>Bacteroidales</taxon>
        <taxon>Bacteroidaceae</taxon>
        <taxon>Bacteroides</taxon>
    </lineage>
</organism>
<keyword evidence="3" id="KW-1185">Reference proteome</keyword>
<dbReference type="Gene3D" id="1.10.1200.10">
    <property type="entry name" value="ACP-like"/>
    <property type="match status" value="1"/>
</dbReference>
<evidence type="ECO:0000313" key="3">
    <source>
        <dbReference type="Proteomes" id="UP000184436"/>
    </source>
</evidence>
<dbReference type="Pfam" id="PF00550">
    <property type="entry name" value="PP-binding"/>
    <property type="match status" value="1"/>
</dbReference>
<dbReference type="Proteomes" id="UP000184436">
    <property type="component" value="Unassembled WGS sequence"/>
</dbReference>
<accession>A0A1M5FW03</accession>
<feature type="domain" description="Carrier" evidence="1">
    <location>
        <begin position="8"/>
        <end position="70"/>
    </location>
</feature>
<dbReference type="InterPro" id="IPR036736">
    <property type="entry name" value="ACP-like_sf"/>
</dbReference>
<gene>
    <name evidence="2" type="ORF">SAMN05444349_15115</name>
</gene>
<evidence type="ECO:0000313" key="2">
    <source>
        <dbReference type="EMBL" id="SHF95715.1"/>
    </source>
</evidence>